<evidence type="ECO:0000313" key="11">
    <source>
        <dbReference type="Proteomes" id="UP000216998"/>
    </source>
</evidence>
<proteinExistence type="inferred from homology"/>
<name>A0A255Z050_9PROT</name>
<dbReference type="HAMAP" id="MF_00006">
    <property type="entry name" value="Arg_succ_lyase"/>
    <property type="match status" value="1"/>
</dbReference>
<feature type="domain" description="Argininosuccinate lyase C-terminal" evidence="9">
    <location>
        <begin position="378"/>
        <end position="447"/>
    </location>
</feature>
<dbReference type="InterPro" id="IPR000362">
    <property type="entry name" value="Fumarate_lyase_fam"/>
</dbReference>
<dbReference type="AlphaFoldDB" id="A0A255Z050"/>
<dbReference type="NCBIfam" id="TIGR00838">
    <property type="entry name" value="argH"/>
    <property type="match status" value="1"/>
</dbReference>
<keyword evidence="4 7" id="KW-0055">Arginine biosynthesis</keyword>
<evidence type="ECO:0000256" key="1">
    <source>
        <dbReference type="ARBA" id="ARBA00000985"/>
    </source>
</evidence>
<evidence type="ECO:0000256" key="7">
    <source>
        <dbReference type="HAMAP-Rule" id="MF_00006"/>
    </source>
</evidence>
<dbReference type="PRINTS" id="PR00145">
    <property type="entry name" value="ARGSUCLYASE"/>
</dbReference>
<keyword evidence="6 7" id="KW-0456">Lyase</keyword>
<keyword evidence="7" id="KW-0963">Cytoplasm</keyword>
<evidence type="ECO:0000256" key="3">
    <source>
        <dbReference type="ARBA" id="ARBA00012338"/>
    </source>
</evidence>
<dbReference type="OrthoDB" id="9769623at2"/>
<dbReference type="Gene3D" id="1.10.40.30">
    <property type="entry name" value="Fumarase/aspartase (C-terminal domain)"/>
    <property type="match status" value="1"/>
</dbReference>
<dbReference type="UniPathway" id="UPA00068">
    <property type="reaction ID" value="UER00114"/>
</dbReference>
<evidence type="ECO:0000259" key="8">
    <source>
        <dbReference type="Pfam" id="PF00206"/>
    </source>
</evidence>
<comment type="subcellular location">
    <subcellularLocation>
        <location evidence="7">Cytoplasm</location>
    </subcellularLocation>
</comment>
<dbReference type="EMBL" id="NOXU01000027">
    <property type="protein sequence ID" value="OYQ34799.1"/>
    <property type="molecule type" value="Genomic_DNA"/>
</dbReference>
<dbReference type="Pfam" id="PF14698">
    <property type="entry name" value="ASL_C2"/>
    <property type="match status" value="1"/>
</dbReference>
<dbReference type="PANTHER" id="PTHR43814:SF1">
    <property type="entry name" value="ARGININOSUCCINATE LYASE"/>
    <property type="match status" value="1"/>
</dbReference>
<feature type="domain" description="Fumarate lyase N-terminal" evidence="8">
    <location>
        <begin position="22"/>
        <end position="315"/>
    </location>
</feature>
<reference evidence="10 11" key="1">
    <citation type="submission" date="2017-07" db="EMBL/GenBank/DDBJ databases">
        <title>Niveispirillum cyanobacteriorum sp. nov., isolated from cyanobacterial aggregates in a eutrophic lake.</title>
        <authorList>
            <person name="Cai H."/>
        </authorList>
    </citation>
    <scope>NUCLEOTIDE SEQUENCE [LARGE SCALE GENOMIC DNA]</scope>
    <source>
        <strain evidence="11">TH1-14</strain>
    </source>
</reference>
<evidence type="ECO:0000256" key="6">
    <source>
        <dbReference type="ARBA" id="ARBA00023239"/>
    </source>
</evidence>
<dbReference type="SUPFAM" id="SSF48557">
    <property type="entry name" value="L-aspartase-like"/>
    <property type="match status" value="1"/>
</dbReference>
<dbReference type="Pfam" id="PF00206">
    <property type="entry name" value="Lyase_1"/>
    <property type="match status" value="1"/>
</dbReference>
<dbReference type="InterPro" id="IPR009049">
    <property type="entry name" value="Argininosuccinate_lyase"/>
</dbReference>
<dbReference type="InterPro" id="IPR029419">
    <property type="entry name" value="Arg_succ_lyase_C"/>
</dbReference>
<gene>
    <name evidence="7 10" type="primary">argH</name>
    <name evidence="10" type="ORF">CHU95_09410</name>
</gene>
<dbReference type="FunFam" id="1.10.275.10:FF:000002">
    <property type="entry name" value="Argininosuccinate lyase"/>
    <property type="match status" value="1"/>
</dbReference>
<dbReference type="InterPro" id="IPR022761">
    <property type="entry name" value="Fumarate_lyase_N"/>
</dbReference>
<comment type="caution">
    <text evidence="10">The sequence shown here is derived from an EMBL/GenBank/DDBJ whole genome shotgun (WGS) entry which is preliminary data.</text>
</comment>
<dbReference type="PANTHER" id="PTHR43814">
    <property type="entry name" value="ARGININOSUCCINATE LYASE"/>
    <property type="match status" value="1"/>
</dbReference>
<evidence type="ECO:0000256" key="2">
    <source>
        <dbReference type="ARBA" id="ARBA00004941"/>
    </source>
</evidence>
<dbReference type="GO" id="GO:0042450">
    <property type="term" value="P:L-arginine biosynthetic process via ornithine"/>
    <property type="evidence" value="ECO:0007669"/>
    <property type="project" value="UniProtKB-UniRule"/>
</dbReference>
<evidence type="ECO:0000313" key="10">
    <source>
        <dbReference type="EMBL" id="OYQ34799.1"/>
    </source>
</evidence>
<sequence length="472" mass="51048">MTEKTTQTAAAGTDANALWGGRFGSGPAAIMQQINASIGFDQKLWAQDIAGSKAHATMLAAQGIISDADRDAILAGLDQVAREIAEGRFTFTVENEDIHMNVESRLKEIIGEPAGRLHTARSRNDQVATDFKLWVRDAFDRLDTDIQALQAALIDRAEQFPDLIMPGFTHLQTAQPVTFGHHLLAYVEMLGRDRARMRDARKRLNECPLGSAALAGTPYPINREATAAALGFDRPTANSLDAVSDRDFALDYLAAASICGTHLSRLAEEIVIWCTSQFRFIRLTDAFTTGSSIMPQKRNPDAAELVRAKVGRVIGALNGLLIVMKGLPLAYSKDMQEDKEPVFMADETLALCLAATTGMIRDLTPDPAAMRRAVEAGFPTATDLADWLVRSLGVPFRDAHHITGRIVKLAEEAGTGLAEVPLEKMQAVHPGITDAVYGVLTLEASVNSRTSFGGTAPARVREAVAAAKQRFL</sequence>
<organism evidence="10 11">
    <name type="scientific">Niveispirillum lacus</name>
    <dbReference type="NCBI Taxonomy" id="1981099"/>
    <lineage>
        <taxon>Bacteria</taxon>
        <taxon>Pseudomonadati</taxon>
        <taxon>Pseudomonadota</taxon>
        <taxon>Alphaproteobacteria</taxon>
        <taxon>Rhodospirillales</taxon>
        <taxon>Azospirillaceae</taxon>
        <taxon>Niveispirillum</taxon>
    </lineage>
</organism>
<dbReference type="Proteomes" id="UP000216998">
    <property type="component" value="Unassembled WGS sequence"/>
</dbReference>
<accession>A0A255Z050</accession>
<protein>
    <recommendedName>
        <fullName evidence="3 7">Argininosuccinate lyase</fullName>
        <shortName evidence="7">ASAL</shortName>
        <ecNumber evidence="3 7">4.3.2.1</ecNumber>
    </recommendedName>
    <alternativeName>
        <fullName evidence="7">Arginosuccinase</fullName>
    </alternativeName>
</protein>
<keyword evidence="11" id="KW-1185">Reference proteome</keyword>
<dbReference type="InterPro" id="IPR020557">
    <property type="entry name" value="Fumarate_lyase_CS"/>
</dbReference>
<comment type="similarity">
    <text evidence="7">Belongs to the lyase 1 family. Argininosuccinate lyase subfamily.</text>
</comment>
<dbReference type="Gene3D" id="1.20.200.10">
    <property type="entry name" value="Fumarase/aspartase (Central domain)"/>
    <property type="match status" value="1"/>
</dbReference>
<dbReference type="FunFam" id="1.20.200.10:FF:000015">
    <property type="entry name" value="argininosuccinate lyase isoform X2"/>
    <property type="match status" value="1"/>
</dbReference>
<evidence type="ECO:0000256" key="4">
    <source>
        <dbReference type="ARBA" id="ARBA00022571"/>
    </source>
</evidence>
<keyword evidence="5 7" id="KW-0028">Amino-acid biosynthesis</keyword>
<dbReference type="GO" id="GO:0005829">
    <property type="term" value="C:cytosol"/>
    <property type="evidence" value="ECO:0007669"/>
    <property type="project" value="TreeGrafter"/>
</dbReference>
<dbReference type="GO" id="GO:0004056">
    <property type="term" value="F:argininosuccinate lyase activity"/>
    <property type="evidence" value="ECO:0007669"/>
    <property type="project" value="UniProtKB-UniRule"/>
</dbReference>
<evidence type="ECO:0000259" key="9">
    <source>
        <dbReference type="Pfam" id="PF14698"/>
    </source>
</evidence>
<comment type="pathway">
    <text evidence="2 7">Amino-acid biosynthesis; L-arginine biosynthesis; L-arginine from L-ornithine and carbamoyl phosphate: step 3/3.</text>
</comment>
<dbReference type="PROSITE" id="PS00163">
    <property type="entry name" value="FUMARATE_LYASES"/>
    <property type="match status" value="1"/>
</dbReference>
<dbReference type="CDD" id="cd01359">
    <property type="entry name" value="Argininosuccinate_lyase"/>
    <property type="match status" value="1"/>
</dbReference>
<evidence type="ECO:0000256" key="5">
    <source>
        <dbReference type="ARBA" id="ARBA00022605"/>
    </source>
</evidence>
<dbReference type="Gene3D" id="1.10.275.10">
    <property type="entry name" value="Fumarase/aspartase (N-terminal domain)"/>
    <property type="match status" value="1"/>
</dbReference>
<comment type="catalytic activity">
    <reaction evidence="1 7">
        <text>2-(N(omega)-L-arginino)succinate = fumarate + L-arginine</text>
        <dbReference type="Rhea" id="RHEA:24020"/>
        <dbReference type="ChEBI" id="CHEBI:29806"/>
        <dbReference type="ChEBI" id="CHEBI:32682"/>
        <dbReference type="ChEBI" id="CHEBI:57472"/>
        <dbReference type="EC" id="4.3.2.1"/>
    </reaction>
</comment>
<dbReference type="FunFam" id="1.10.40.30:FF:000001">
    <property type="entry name" value="Argininosuccinate lyase"/>
    <property type="match status" value="1"/>
</dbReference>
<dbReference type="InterPro" id="IPR008948">
    <property type="entry name" value="L-Aspartase-like"/>
</dbReference>
<dbReference type="PRINTS" id="PR00149">
    <property type="entry name" value="FUMRATELYASE"/>
</dbReference>
<dbReference type="InterPro" id="IPR024083">
    <property type="entry name" value="Fumarase/histidase_N"/>
</dbReference>
<dbReference type="EC" id="4.3.2.1" evidence="3 7"/>